<dbReference type="PANTHER" id="PTHR43825:SF1">
    <property type="entry name" value="TRANSKETOLASE-LIKE PYRIMIDINE-BINDING DOMAIN-CONTAINING PROTEIN"/>
    <property type="match status" value="1"/>
</dbReference>
<evidence type="ECO:0000313" key="3">
    <source>
        <dbReference type="Proteomes" id="UP001269144"/>
    </source>
</evidence>
<dbReference type="EMBL" id="JAVQLW010000003">
    <property type="protein sequence ID" value="MDS9469477.1"/>
    <property type="molecule type" value="Genomic_DNA"/>
</dbReference>
<dbReference type="Pfam" id="PF02779">
    <property type="entry name" value="Transket_pyr"/>
    <property type="match status" value="1"/>
</dbReference>
<evidence type="ECO:0000259" key="1">
    <source>
        <dbReference type="SMART" id="SM00861"/>
    </source>
</evidence>
<dbReference type="InterPro" id="IPR033248">
    <property type="entry name" value="Transketolase_C"/>
</dbReference>
<dbReference type="Proteomes" id="UP001269144">
    <property type="component" value="Unassembled WGS sequence"/>
</dbReference>
<comment type="caution">
    <text evidence="2">The sequence shown here is derived from an EMBL/GenBank/DDBJ whole genome shotgun (WGS) entry which is preliminary data.</text>
</comment>
<dbReference type="SUPFAM" id="SSF52922">
    <property type="entry name" value="TK C-terminal domain-like"/>
    <property type="match status" value="1"/>
</dbReference>
<dbReference type="Gene3D" id="3.40.50.920">
    <property type="match status" value="1"/>
</dbReference>
<dbReference type="Gene3D" id="3.40.50.970">
    <property type="match status" value="1"/>
</dbReference>
<organism evidence="2 3">
    <name type="scientific">Paracoccus aurantius</name>
    <dbReference type="NCBI Taxonomy" id="3073814"/>
    <lineage>
        <taxon>Bacteria</taxon>
        <taxon>Pseudomonadati</taxon>
        <taxon>Pseudomonadota</taxon>
        <taxon>Alphaproteobacteria</taxon>
        <taxon>Rhodobacterales</taxon>
        <taxon>Paracoccaceae</taxon>
        <taxon>Paracoccus</taxon>
    </lineage>
</organism>
<name>A0ABU2HWN8_9RHOB</name>
<dbReference type="SUPFAM" id="SSF52518">
    <property type="entry name" value="Thiamin diphosphate-binding fold (THDP-binding)"/>
    <property type="match status" value="1"/>
</dbReference>
<keyword evidence="3" id="KW-1185">Reference proteome</keyword>
<dbReference type="PANTHER" id="PTHR43825">
    <property type="entry name" value="PYRUVATE DEHYDROGENASE E1 COMPONENT"/>
    <property type="match status" value="1"/>
</dbReference>
<dbReference type="CDD" id="cd07033">
    <property type="entry name" value="TPP_PYR_DXS_TK_like"/>
    <property type="match status" value="1"/>
</dbReference>
<gene>
    <name evidence="2" type="ORF">RGQ15_18080</name>
</gene>
<feature type="domain" description="Transketolase-like pyrimidine-binding" evidence="1">
    <location>
        <begin position="12"/>
        <end position="177"/>
    </location>
</feature>
<reference evidence="3" key="1">
    <citation type="submission" date="2023-07" db="EMBL/GenBank/DDBJ databases">
        <title>Paracoccus sp. MBLB3053 whole genome sequence.</title>
        <authorList>
            <person name="Hwang C.Y."/>
            <person name="Cho E.-S."/>
            <person name="Seo M.-J."/>
        </authorList>
    </citation>
    <scope>NUCLEOTIDE SEQUENCE [LARGE SCALE GENOMIC DNA]</scope>
    <source>
        <strain evidence="3">MBLB3053</strain>
    </source>
</reference>
<proteinExistence type="predicted"/>
<dbReference type="RefSeq" id="WP_311162111.1">
    <property type="nucleotide sequence ID" value="NZ_JAVQLW010000003.1"/>
</dbReference>
<dbReference type="SMART" id="SM00861">
    <property type="entry name" value="Transket_pyr"/>
    <property type="match status" value="1"/>
</dbReference>
<dbReference type="InterPro" id="IPR005475">
    <property type="entry name" value="Transketolase-like_Pyr-bd"/>
</dbReference>
<dbReference type="InterPro" id="IPR009014">
    <property type="entry name" value="Transketo_C/PFOR_II"/>
</dbReference>
<sequence length="320" mass="33377">MAAPAVKTEGLRDCRDAWSLTLCDLAANDPRIVAVVNDSIGSSKLGGFQKQFPDRLVNVGIAEQCMVGVGAGLANGGKVPFVSAASCFLTGRALEQVKADIAYAGFNVKLVGQSSGVAYGELGATHHSIEDFAWLRPLTNITVIVPADAWETAEAVKWAADHEGPVYLRLSRMPVPDLAVENRVFRPGKAEILRAGGDVTLIANGTIAHIALAAADLLAAEGINARVLNMATLNPLDEAAVLAAAEETGAIVTAEEASVRGGLGGAVAELTSAHRPVPVERIGFPGFLPTGSVEWLFREYGLSAEGIAERARAAMTRASK</sequence>
<dbReference type="InterPro" id="IPR051157">
    <property type="entry name" value="PDH/Transketolase"/>
</dbReference>
<evidence type="ECO:0000313" key="2">
    <source>
        <dbReference type="EMBL" id="MDS9469477.1"/>
    </source>
</evidence>
<dbReference type="Pfam" id="PF02780">
    <property type="entry name" value="Transketolase_C"/>
    <property type="match status" value="1"/>
</dbReference>
<accession>A0ABU2HWN8</accession>
<protein>
    <submittedName>
        <fullName evidence="2">Transketolase C-terminal domain-containing protein</fullName>
    </submittedName>
</protein>
<dbReference type="InterPro" id="IPR029061">
    <property type="entry name" value="THDP-binding"/>
</dbReference>